<reference evidence="4" key="1">
    <citation type="journal article" date="2019" name="Int. J. Syst. Evol. Microbiol.">
        <title>The Global Catalogue of Microorganisms (GCM) 10K type strain sequencing project: providing services to taxonomists for standard genome sequencing and annotation.</title>
        <authorList>
            <consortium name="The Broad Institute Genomics Platform"/>
            <consortium name="The Broad Institute Genome Sequencing Center for Infectious Disease"/>
            <person name="Wu L."/>
            <person name="Ma J."/>
        </authorList>
    </citation>
    <scope>NUCLEOTIDE SEQUENCE [LARGE SCALE GENOMIC DNA]</scope>
    <source>
        <strain evidence="4">CGMCC 4.7393</strain>
    </source>
</reference>
<keyword evidence="1" id="KW-0233">DNA recombination</keyword>
<organism evidence="3 4">
    <name type="scientific">Rufibacter roseus</name>
    <dbReference type="NCBI Taxonomy" id="1567108"/>
    <lineage>
        <taxon>Bacteria</taxon>
        <taxon>Pseudomonadati</taxon>
        <taxon>Bacteroidota</taxon>
        <taxon>Cytophagia</taxon>
        <taxon>Cytophagales</taxon>
        <taxon>Hymenobacteraceae</taxon>
        <taxon>Rufibacter</taxon>
    </lineage>
</organism>
<dbReference type="Proteomes" id="UP001596405">
    <property type="component" value="Unassembled WGS sequence"/>
</dbReference>
<dbReference type="Gene3D" id="1.10.443.10">
    <property type="entry name" value="Intergrase catalytic core"/>
    <property type="match status" value="1"/>
</dbReference>
<dbReference type="EMBL" id="JBHSYQ010000016">
    <property type="protein sequence ID" value="MFC6999901.1"/>
    <property type="molecule type" value="Genomic_DNA"/>
</dbReference>
<dbReference type="InterPro" id="IPR011010">
    <property type="entry name" value="DNA_brk_join_enz"/>
</dbReference>
<evidence type="ECO:0000256" key="1">
    <source>
        <dbReference type="ARBA" id="ARBA00023172"/>
    </source>
</evidence>
<dbReference type="Pfam" id="PF00589">
    <property type="entry name" value="Phage_integrase"/>
    <property type="match status" value="1"/>
</dbReference>
<dbReference type="InterPro" id="IPR013762">
    <property type="entry name" value="Integrase-like_cat_sf"/>
</dbReference>
<accession>A0ABW2DTP1</accession>
<protein>
    <submittedName>
        <fullName evidence="3">Tyrosine-type recombinase/integrase</fullName>
    </submittedName>
</protein>
<dbReference type="RefSeq" id="WP_066622140.1">
    <property type="nucleotide sequence ID" value="NZ_JBHSYQ010000016.1"/>
</dbReference>
<evidence type="ECO:0000313" key="4">
    <source>
        <dbReference type="Proteomes" id="UP001596405"/>
    </source>
</evidence>
<dbReference type="SUPFAM" id="SSF56349">
    <property type="entry name" value="DNA breaking-rejoining enzymes"/>
    <property type="match status" value="1"/>
</dbReference>
<proteinExistence type="predicted"/>
<dbReference type="PROSITE" id="PS51898">
    <property type="entry name" value="TYR_RECOMBINASE"/>
    <property type="match status" value="1"/>
</dbReference>
<feature type="domain" description="Tyr recombinase" evidence="2">
    <location>
        <begin position="1"/>
        <end position="117"/>
    </location>
</feature>
<evidence type="ECO:0000313" key="3">
    <source>
        <dbReference type="EMBL" id="MFC6999901.1"/>
    </source>
</evidence>
<comment type="caution">
    <text evidence="3">The sequence shown here is derived from an EMBL/GenBank/DDBJ whole genome shotgun (WGS) entry which is preliminary data.</text>
</comment>
<sequence>MLSLRWKDLLGKDDLIIVERKIKKKRCLIINQNLRDALAHFKAELGEQGKFNPHEYQFRNRRGEKFTIQHLNAILRDTFTQYRIRVQNSSSHTLRKTFGNRVWEMDRKSERRLVYLS</sequence>
<keyword evidence="4" id="KW-1185">Reference proteome</keyword>
<evidence type="ECO:0000259" key="2">
    <source>
        <dbReference type="PROSITE" id="PS51898"/>
    </source>
</evidence>
<gene>
    <name evidence="3" type="ORF">ACFQHR_19855</name>
</gene>
<name>A0ABW2DTP1_9BACT</name>
<dbReference type="InterPro" id="IPR002104">
    <property type="entry name" value="Integrase_catalytic"/>
</dbReference>